<organism evidence="7 8">
    <name type="scientific">Blyttiomyces helicus</name>
    <dbReference type="NCBI Taxonomy" id="388810"/>
    <lineage>
        <taxon>Eukaryota</taxon>
        <taxon>Fungi</taxon>
        <taxon>Fungi incertae sedis</taxon>
        <taxon>Chytridiomycota</taxon>
        <taxon>Chytridiomycota incertae sedis</taxon>
        <taxon>Chytridiomycetes</taxon>
        <taxon>Chytridiomycetes incertae sedis</taxon>
        <taxon>Blyttiomyces</taxon>
    </lineage>
</organism>
<dbReference type="EMBL" id="ML000946">
    <property type="protein sequence ID" value="RKO83687.1"/>
    <property type="molecule type" value="Genomic_DNA"/>
</dbReference>
<dbReference type="GO" id="GO:0015377">
    <property type="term" value="F:chloride:monoatomic cation symporter activity"/>
    <property type="evidence" value="ECO:0007669"/>
    <property type="project" value="InterPro"/>
</dbReference>
<accession>A0A4V1IPN6</accession>
<evidence type="ECO:0000256" key="1">
    <source>
        <dbReference type="ARBA" id="ARBA00004141"/>
    </source>
</evidence>
<name>A0A4V1IPN6_9FUNG</name>
<dbReference type="InterPro" id="IPR018491">
    <property type="entry name" value="SLC12_C"/>
</dbReference>
<keyword evidence="8" id="KW-1185">Reference proteome</keyword>
<feature type="non-terminal residue" evidence="7">
    <location>
        <position position="1"/>
    </location>
</feature>
<dbReference type="Proteomes" id="UP000269721">
    <property type="component" value="Unassembled WGS sequence"/>
</dbReference>
<evidence type="ECO:0000256" key="3">
    <source>
        <dbReference type="ARBA" id="ARBA00022989"/>
    </source>
</evidence>
<feature type="region of interest" description="Disordered" evidence="5">
    <location>
        <begin position="412"/>
        <end position="448"/>
    </location>
</feature>
<dbReference type="InterPro" id="IPR004842">
    <property type="entry name" value="SLC12A_fam"/>
</dbReference>
<evidence type="ECO:0000256" key="5">
    <source>
        <dbReference type="SAM" id="MobiDB-lite"/>
    </source>
</evidence>
<protein>
    <recommendedName>
        <fullName evidence="6">SLC12A transporter C-terminal domain-containing protein</fullName>
    </recommendedName>
</protein>
<feature type="domain" description="SLC12A transporter C-terminal" evidence="6">
    <location>
        <begin position="125"/>
        <end position="186"/>
    </location>
</feature>
<feature type="region of interest" description="Disordered" evidence="5">
    <location>
        <begin position="311"/>
        <end position="351"/>
    </location>
</feature>
<evidence type="ECO:0000256" key="2">
    <source>
        <dbReference type="ARBA" id="ARBA00022692"/>
    </source>
</evidence>
<dbReference type="PANTHER" id="PTHR11827:SF72">
    <property type="entry name" value="GH08340P"/>
    <property type="match status" value="1"/>
</dbReference>
<feature type="compositionally biased region" description="Low complexity" evidence="5">
    <location>
        <begin position="425"/>
        <end position="436"/>
    </location>
</feature>
<dbReference type="OrthoDB" id="2020542at2759"/>
<reference evidence="8" key="1">
    <citation type="journal article" date="2018" name="Nat. Microbiol.">
        <title>Leveraging single-cell genomics to expand the fungal tree of life.</title>
        <authorList>
            <person name="Ahrendt S.R."/>
            <person name="Quandt C.A."/>
            <person name="Ciobanu D."/>
            <person name="Clum A."/>
            <person name="Salamov A."/>
            <person name="Andreopoulos B."/>
            <person name="Cheng J.F."/>
            <person name="Woyke T."/>
            <person name="Pelin A."/>
            <person name="Henrissat B."/>
            <person name="Reynolds N.K."/>
            <person name="Benny G.L."/>
            <person name="Smith M.E."/>
            <person name="James T.Y."/>
            <person name="Grigoriev I.V."/>
        </authorList>
    </citation>
    <scope>NUCLEOTIDE SEQUENCE [LARGE SCALE GENOMIC DNA]</scope>
</reference>
<evidence type="ECO:0000256" key="4">
    <source>
        <dbReference type="ARBA" id="ARBA00023136"/>
    </source>
</evidence>
<evidence type="ECO:0000313" key="7">
    <source>
        <dbReference type="EMBL" id="RKO83687.1"/>
    </source>
</evidence>
<evidence type="ECO:0000313" key="8">
    <source>
        <dbReference type="Proteomes" id="UP000269721"/>
    </source>
</evidence>
<sequence>RGLTVVANIIVDKQNAPSAKADEISAVRKVLADCAKAHHVHAFPQVLLAPTLHDGILSCVQATGLGVLRPNTIMMNYPAQWKEHPASQTKSFVSTLRSIIALDKALLLLYGLRELPDDADVPAPAIDVYWVMNDGGILTLLPHLLRKAPRWRRSRLRIVAIARTGDNSIVMKRDLLTTLRWMRIPAEADVAELGDADVCAFAHEATVRVRERADILVAAGVRGGADNVLALPTAGSSLDVFAGNGRRVSNVNAAHALTGMLETARRGSVSPSAAGRGTGPVGGGAIAASELVPPASVLTRAVTTYTPSSLSSHILRTPTPLPVSVSATPQRHDSSPPVVTPPDPLRTPSSDALHDMLNTSFRLNALIRARSPPTSLVFCNLPAPGFAADAQGADAASLHYMLWVRYKGKKQGQLAQEKQRLPPDAAASSRKSSGASWLPEVVLAEREK</sequence>
<keyword evidence="2" id="KW-0812">Transmembrane</keyword>
<evidence type="ECO:0000259" key="6">
    <source>
        <dbReference type="Pfam" id="PF03522"/>
    </source>
</evidence>
<gene>
    <name evidence="7" type="ORF">BDK51DRAFT_32976</name>
</gene>
<dbReference type="PANTHER" id="PTHR11827">
    <property type="entry name" value="SOLUTE CARRIER FAMILY 12, CATION COTRANSPORTERS"/>
    <property type="match status" value="1"/>
</dbReference>
<dbReference type="GO" id="GO:0016020">
    <property type="term" value="C:membrane"/>
    <property type="evidence" value="ECO:0007669"/>
    <property type="project" value="UniProtKB-SubCell"/>
</dbReference>
<dbReference type="Pfam" id="PF03522">
    <property type="entry name" value="SLC12"/>
    <property type="match status" value="2"/>
</dbReference>
<feature type="domain" description="SLC12A transporter C-terminal" evidence="6">
    <location>
        <begin position="2"/>
        <end position="109"/>
    </location>
</feature>
<keyword evidence="3" id="KW-1133">Transmembrane helix</keyword>
<comment type="subcellular location">
    <subcellularLocation>
        <location evidence="1">Membrane</location>
        <topology evidence="1">Multi-pass membrane protein</topology>
    </subcellularLocation>
</comment>
<dbReference type="AlphaFoldDB" id="A0A4V1IPN6"/>
<proteinExistence type="predicted"/>
<keyword evidence="4" id="KW-0472">Membrane</keyword>